<keyword evidence="5 9" id="KW-0822">Tryptophan biosynthesis</keyword>
<keyword evidence="6 9" id="KW-0057">Aromatic amino acid biosynthesis</keyword>
<feature type="active site" description="Proton acceptor" evidence="9">
    <location>
        <position position="67"/>
    </location>
</feature>
<accession>A0A4S4FR22</accession>
<dbReference type="HAMAP" id="MF_00131">
    <property type="entry name" value="Trp_synth_alpha"/>
    <property type="match status" value="1"/>
</dbReference>
<keyword evidence="4 9" id="KW-0028">Amino-acid biosynthesis</keyword>
<evidence type="ECO:0000313" key="11">
    <source>
        <dbReference type="EMBL" id="THG33073.1"/>
    </source>
</evidence>
<evidence type="ECO:0000256" key="3">
    <source>
        <dbReference type="ARBA" id="ARBA00011270"/>
    </source>
</evidence>
<dbReference type="EC" id="4.2.1.20" evidence="9"/>
<evidence type="ECO:0000256" key="7">
    <source>
        <dbReference type="ARBA" id="ARBA00023239"/>
    </source>
</evidence>
<evidence type="ECO:0000256" key="5">
    <source>
        <dbReference type="ARBA" id="ARBA00022822"/>
    </source>
</evidence>
<sequence>MSGASSSTSPVAARISQRRDDGTGALVGYLPIGFPDLDTSIEAAVALVENGVDILELGLPYSDPVMDGPVIQAAAQQSLANGFKLRHAFDAVRAVKERVSAPVLLMTYWNPIIQFGVDSFADQLQAAGGAGLITPDLVPDEATGWLAASDRTGLDRVFLAAPSSSETRLRRTAEVSRGFVYAVSTMGITGARADVDRAARGLVGRLRDVGVDGESAFTCVGIGISTGKQVREVLGYADGAIVGSALVAALAEGGVSAVAACAAGLSEGTAPVGADDAIAAVADVAREGSVSA</sequence>
<evidence type="ECO:0000256" key="9">
    <source>
        <dbReference type="HAMAP-Rule" id="MF_00131"/>
    </source>
</evidence>
<comment type="pathway">
    <text evidence="2 9">Amino-acid biosynthesis; L-tryptophan biosynthesis; L-tryptophan from chorismate: step 5/5.</text>
</comment>
<comment type="similarity">
    <text evidence="9 10">Belongs to the TrpA family.</text>
</comment>
<dbReference type="FunFam" id="3.20.20.70:FF:000037">
    <property type="entry name" value="Tryptophan synthase alpha chain"/>
    <property type="match status" value="1"/>
</dbReference>
<evidence type="ECO:0000256" key="1">
    <source>
        <dbReference type="ARBA" id="ARBA00003365"/>
    </source>
</evidence>
<evidence type="ECO:0000313" key="12">
    <source>
        <dbReference type="Proteomes" id="UP000309133"/>
    </source>
</evidence>
<proteinExistence type="inferred from homology"/>
<dbReference type="PROSITE" id="PS00167">
    <property type="entry name" value="TRP_SYNTHASE_ALPHA"/>
    <property type="match status" value="1"/>
</dbReference>
<dbReference type="Pfam" id="PF00290">
    <property type="entry name" value="Trp_syntA"/>
    <property type="match status" value="1"/>
</dbReference>
<comment type="function">
    <text evidence="1 9">The alpha subunit is responsible for the aldol cleavage of indoleglycerol phosphate to indole and glyceraldehyde 3-phosphate.</text>
</comment>
<dbReference type="InterPro" id="IPR018204">
    <property type="entry name" value="Trp_synthase_alpha_AS"/>
</dbReference>
<dbReference type="Gene3D" id="3.20.20.70">
    <property type="entry name" value="Aldolase class I"/>
    <property type="match status" value="1"/>
</dbReference>
<evidence type="ECO:0000256" key="10">
    <source>
        <dbReference type="RuleBase" id="RU003662"/>
    </source>
</evidence>
<dbReference type="GO" id="GO:0005829">
    <property type="term" value="C:cytosol"/>
    <property type="evidence" value="ECO:0007669"/>
    <property type="project" value="TreeGrafter"/>
</dbReference>
<comment type="catalytic activity">
    <reaction evidence="8 9">
        <text>(1S,2R)-1-C-(indol-3-yl)glycerol 3-phosphate + L-serine = D-glyceraldehyde 3-phosphate + L-tryptophan + H2O</text>
        <dbReference type="Rhea" id="RHEA:10532"/>
        <dbReference type="ChEBI" id="CHEBI:15377"/>
        <dbReference type="ChEBI" id="CHEBI:33384"/>
        <dbReference type="ChEBI" id="CHEBI:57912"/>
        <dbReference type="ChEBI" id="CHEBI:58866"/>
        <dbReference type="ChEBI" id="CHEBI:59776"/>
        <dbReference type="EC" id="4.2.1.20"/>
    </reaction>
</comment>
<dbReference type="AlphaFoldDB" id="A0A4S4FR22"/>
<dbReference type="InterPro" id="IPR013785">
    <property type="entry name" value="Aldolase_TIM"/>
</dbReference>
<dbReference type="InterPro" id="IPR011060">
    <property type="entry name" value="RibuloseP-bd_barrel"/>
</dbReference>
<dbReference type="UniPathway" id="UPA00035">
    <property type="reaction ID" value="UER00044"/>
</dbReference>
<dbReference type="GO" id="GO:0004834">
    <property type="term" value="F:tryptophan synthase activity"/>
    <property type="evidence" value="ECO:0007669"/>
    <property type="project" value="UniProtKB-UniRule"/>
</dbReference>
<evidence type="ECO:0000256" key="2">
    <source>
        <dbReference type="ARBA" id="ARBA00004733"/>
    </source>
</evidence>
<keyword evidence="12" id="KW-1185">Reference proteome</keyword>
<dbReference type="EMBL" id="SSSM01000001">
    <property type="protein sequence ID" value="THG33073.1"/>
    <property type="molecule type" value="Genomic_DNA"/>
</dbReference>
<name>A0A4S4FR22_9MICO</name>
<dbReference type="SUPFAM" id="SSF51366">
    <property type="entry name" value="Ribulose-phoshate binding barrel"/>
    <property type="match status" value="1"/>
</dbReference>
<evidence type="ECO:0000256" key="4">
    <source>
        <dbReference type="ARBA" id="ARBA00022605"/>
    </source>
</evidence>
<dbReference type="PANTHER" id="PTHR43406">
    <property type="entry name" value="TRYPTOPHAN SYNTHASE, ALPHA CHAIN"/>
    <property type="match status" value="1"/>
</dbReference>
<dbReference type="RefSeq" id="WP_136425854.1">
    <property type="nucleotide sequence ID" value="NZ_SSSM01000001.1"/>
</dbReference>
<dbReference type="PANTHER" id="PTHR43406:SF1">
    <property type="entry name" value="TRYPTOPHAN SYNTHASE ALPHA CHAIN, CHLOROPLASTIC"/>
    <property type="match status" value="1"/>
</dbReference>
<dbReference type="Proteomes" id="UP000309133">
    <property type="component" value="Unassembled WGS sequence"/>
</dbReference>
<dbReference type="InterPro" id="IPR002028">
    <property type="entry name" value="Trp_synthase_suA"/>
</dbReference>
<protein>
    <recommendedName>
        <fullName evidence="9">Tryptophan synthase alpha chain</fullName>
        <ecNumber evidence="9">4.2.1.20</ecNumber>
    </recommendedName>
</protein>
<evidence type="ECO:0000256" key="8">
    <source>
        <dbReference type="ARBA" id="ARBA00049047"/>
    </source>
</evidence>
<reference evidence="11 12" key="1">
    <citation type="submission" date="2019-04" db="EMBL/GenBank/DDBJ databases">
        <authorList>
            <person name="Jiang L."/>
        </authorList>
    </citation>
    <scope>NUCLEOTIDE SEQUENCE [LARGE SCALE GENOMIC DNA]</scope>
    <source>
        <strain evidence="11 12">YIM 131853</strain>
    </source>
</reference>
<keyword evidence="7 9" id="KW-0456">Lyase</keyword>
<dbReference type="CDD" id="cd04724">
    <property type="entry name" value="Tryptophan_synthase_alpha"/>
    <property type="match status" value="1"/>
</dbReference>
<evidence type="ECO:0000256" key="6">
    <source>
        <dbReference type="ARBA" id="ARBA00023141"/>
    </source>
</evidence>
<organism evidence="11 12">
    <name type="scientific">Naasia lichenicola</name>
    <dbReference type="NCBI Taxonomy" id="2565933"/>
    <lineage>
        <taxon>Bacteria</taxon>
        <taxon>Bacillati</taxon>
        <taxon>Actinomycetota</taxon>
        <taxon>Actinomycetes</taxon>
        <taxon>Micrococcales</taxon>
        <taxon>Microbacteriaceae</taxon>
        <taxon>Naasia</taxon>
    </lineage>
</organism>
<dbReference type="NCBIfam" id="TIGR00262">
    <property type="entry name" value="trpA"/>
    <property type="match status" value="1"/>
</dbReference>
<dbReference type="OrthoDB" id="9804578at2"/>
<comment type="subunit">
    <text evidence="3 9">Tetramer of two alpha and two beta chains.</text>
</comment>
<feature type="active site" description="Proton acceptor" evidence="9">
    <location>
        <position position="56"/>
    </location>
</feature>
<gene>
    <name evidence="9" type="primary">trpA</name>
    <name evidence="11" type="ORF">E6C64_01550</name>
</gene>
<comment type="caution">
    <text evidence="11">The sequence shown here is derived from an EMBL/GenBank/DDBJ whole genome shotgun (WGS) entry which is preliminary data.</text>
</comment>